<name>A0A9E8CP58_9HYPH</name>
<dbReference type="EMBL" id="CP102774">
    <property type="protein sequence ID" value="UZF86834.1"/>
    <property type="molecule type" value="Genomic_DNA"/>
</dbReference>
<dbReference type="Pfam" id="PF04264">
    <property type="entry name" value="YceI"/>
    <property type="match status" value="1"/>
</dbReference>
<sequence>MATSSSRTGASLRAVRIALRCIMLRSSLLVLGLFLFGLPAQAQSTWNFDRTATEVSFIGQSFGAIVANGRFERYDGIFSIDFDHPEKSHVKVTLDAASISAGSALVDGFIAGANMLDSAKYPKVTFASDTVTRIGGNDLDIRGSLTIKGITHPFRVRVMIDRDVDKLRRGNALPFRASGSFLGPAYGIGRGVNIIDDQIHIEIKGRLAR</sequence>
<dbReference type="PANTHER" id="PTHR34406">
    <property type="entry name" value="PROTEIN YCEI"/>
    <property type="match status" value="1"/>
</dbReference>
<dbReference type="PANTHER" id="PTHR34406:SF1">
    <property type="entry name" value="PROTEIN YCEI"/>
    <property type="match status" value="1"/>
</dbReference>
<dbReference type="AlphaFoldDB" id="A0A9E8CP58"/>
<gene>
    <name evidence="2" type="ORF">NWE54_24275</name>
</gene>
<dbReference type="InterPro" id="IPR036761">
    <property type="entry name" value="TTHA0802/YceI-like_sf"/>
</dbReference>
<dbReference type="Gene3D" id="2.40.128.110">
    <property type="entry name" value="Lipid/polyisoprenoid-binding, YceI-like"/>
    <property type="match status" value="1"/>
</dbReference>
<reference evidence="2" key="1">
    <citation type="submission" date="2022-08" db="EMBL/GenBank/DDBJ databases">
        <title>Complete Genome Sequences of 2 Bosea sp. soil isolates.</title>
        <authorList>
            <person name="Alvarez Arevalo M."/>
            <person name="Sterndorff E.B."/>
            <person name="Faurdal D."/>
            <person name="Joergensen T.S."/>
            <person name="Weber T."/>
        </authorList>
    </citation>
    <scope>NUCLEOTIDE SEQUENCE</scope>
    <source>
        <strain evidence="2">NBC_00436</strain>
    </source>
</reference>
<organism evidence="2">
    <name type="scientific">Bosea sp. NBC_00436</name>
    <dbReference type="NCBI Taxonomy" id="2969620"/>
    <lineage>
        <taxon>Bacteria</taxon>
        <taxon>Pseudomonadati</taxon>
        <taxon>Pseudomonadota</taxon>
        <taxon>Alphaproteobacteria</taxon>
        <taxon>Hyphomicrobiales</taxon>
        <taxon>Boseaceae</taxon>
        <taxon>Bosea</taxon>
    </lineage>
</organism>
<feature type="domain" description="Lipid/polyisoprenoid-binding YceI-like" evidence="1">
    <location>
        <begin position="45"/>
        <end position="208"/>
    </location>
</feature>
<proteinExistence type="predicted"/>
<protein>
    <submittedName>
        <fullName evidence="2">YceI family protein</fullName>
    </submittedName>
</protein>
<evidence type="ECO:0000259" key="1">
    <source>
        <dbReference type="SMART" id="SM00867"/>
    </source>
</evidence>
<dbReference type="InterPro" id="IPR007372">
    <property type="entry name" value="Lipid/polyisoprenoid-bd_YceI"/>
</dbReference>
<dbReference type="SMART" id="SM00867">
    <property type="entry name" value="YceI"/>
    <property type="match status" value="1"/>
</dbReference>
<dbReference type="SUPFAM" id="SSF101874">
    <property type="entry name" value="YceI-like"/>
    <property type="match status" value="1"/>
</dbReference>
<accession>A0A9E8CP58</accession>
<evidence type="ECO:0000313" key="2">
    <source>
        <dbReference type="EMBL" id="UZF86834.1"/>
    </source>
</evidence>